<dbReference type="EMBL" id="CAJVPW010034115">
    <property type="protein sequence ID" value="CAG8732767.1"/>
    <property type="molecule type" value="Genomic_DNA"/>
</dbReference>
<reference evidence="1" key="1">
    <citation type="submission" date="2021-06" db="EMBL/GenBank/DDBJ databases">
        <authorList>
            <person name="Kallberg Y."/>
            <person name="Tangrot J."/>
            <person name="Rosling A."/>
        </authorList>
    </citation>
    <scope>NUCLEOTIDE SEQUENCE</scope>
    <source>
        <strain evidence="1">28 12/20/2015</strain>
    </source>
</reference>
<evidence type="ECO:0000313" key="1">
    <source>
        <dbReference type="EMBL" id="CAG8732767.1"/>
    </source>
</evidence>
<feature type="non-terminal residue" evidence="1">
    <location>
        <position position="48"/>
    </location>
</feature>
<evidence type="ECO:0000313" key="2">
    <source>
        <dbReference type="Proteomes" id="UP000789366"/>
    </source>
</evidence>
<dbReference type="Proteomes" id="UP000789366">
    <property type="component" value="Unassembled WGS sequence"/>
</dbReference>
<organism evidence="1 2">
    <name type="scientific">Cetraspora pellucida</name>
    <dbReference type="NCBI Taxonomy" id="1433469"/>
    <lineage>
        <taxon>Eukaryota</taxon>
        <taxon>Fungi</taxon>
        <taxon>Fungi incertae sedis</taxon>
        <taxon>Mucoromycota</taxon>
        <taxon>Glomeromycotina</taxon>
        <taxon>Glomeromycetes</taxon>
        <taxon>Diversisporales</taxon>
        <taxon>Gigasporaceae</taxon>
        <taxon>Cetraspora</taxon>
    </lineage>
</organism>
<keyword evidence="2" id="KW-1185">Reference proteome</keyword>
<protein>
    <submittedName>
        <fullName evidence="1">14028_t:CDS:1</fullName>
    </submittedName>
</protein>
<feature type="non-terminal residue" evidence="1">
    <location>
        <position position="1"/>
    </location>
</feature>
<name>A0ACA9Q3E5_9GLOM</name>
<accession>A0ACA9Q3E5</accession>
<sequence>NQNQETDTSREWLSHFLIIFPPLGVVLERGCGQDLLINVLLTLLGFIP</sequence>
<comment type="caution">
    <text evidence="1">The sequence shown here is derived from an EMBL/GenBank/DDBJ whole genome shotgun (WGS) entry which is preliminary data.</text>
</comment>
<proteinExistence type="predicted"/>
<gene>
    <name evidence="1" type="ORF">SPELUC_LOCUS13229</name>
</gene>